<protein>
    <submittedName>
        <fullName evidence="1">Uncharacterized protein</fullName>
    </submittedName>
</protein>
<gene>
    <name evidence="1" type="ORF">UCC3521_0137</name>
</gene>
<reference evidence="1 2" key="1">
    <citation type="submission" date="2019-02" db="EMBL/GenBank/DDBJ databases">
        <title>Isolation of virulent Lactobacillus brevis phages.</title>
        <authorList>
            <person name="Feyereisen M."/>
            <person name="Mahony J."/>
            <person name="O'Sullivan T."/>
            <person name="van Sinderen D."/>
        </authorList>
    </citation>
    <scope>NUCLEOTIDE SEQUENCE [LARGE SCALE GENOMIC DNA]</scope>
</reference>
<evidence type="ECO:0000313" key="1">
    <source>
        <dbReference type="EMBL" id="QBJ03675.1"/>
    </source>
</evidence>
<keyword evidence="2" id="KW-1185">Reference proteome</keyword>
<evidence type="ECO:0000313" key="2">
    <source>
        <dbReference type="Proteomes" id="UP000309991"/>
    </source>
</evidence>
<dbReference type="Proteomes" id="UP000309991">
    <property type="component" value="Segment"/>
</dbReference>
<sequence length="196" mass="21902">MVDNKNNISVSKQNVVTFTESAERLTLKVTPMSSGTLMTAMTDSVAQNYLYPGTPLELGKLTSVQQVLDKIMPLSEPVLSGFSKEDAISNLDELFRKVDLLPYIEMKGLLVEMINEGDITTQEDYNYYVDSCIDFNHYDMPKELINQVKNSGIGNQSDLVKATAQVLVDMVAKLNKQQMFDLYSQDGDAINNQVVQ</sequence>
<proteinExistence type="predicted"/>
<name>A0A4Y5FF29_9CAUD</name>
<organism evidence="1 2">
    <name type="scientific">Lactobacillus phage 3-521</name>
    <dbReference type="NCBI Taxonomy" id="2510943"/>
    <lineage>
        <taxon>Viruses</taxon>
        <taxon>Duplodnaviria</taxon>
        <taxon>Heunggongvirae</taxon>
        <taxon>Uroviricota</taxon>
        <taxon>Caudoviricetes</taxon>
        <taxon>Herelleviridae</taxon>
        <taxon>Watanabevirus</taxon>
        <taxon>Watanabevirus wv3521</taxon>
    </lineage>
</organism>
<accession>A0A4Y5FF29</accession>
<dbReference type="EMBL" id="MK504444">
    <property type="protein sequence ID" value="QBJ03675.1"/>
    <property type="molecule type" value="Genomic_DNA"/>
</dbReference>